<reference evidence="1" key="1">
    <citation type="submission" date="2021-01" db="EMBL/GenBank/DDBJ databases">
        <authorList>
            <person name="Corre E."/>
            <person name="Pelletier E."/>
            <person name="Niang G."/>
            <person name="Scheremetjew M."/>
            <person name="Finn R."/>
            <person name="Kale V."/>
            <person name="Holt S."/>
            <person name="Cochrane G."/>
            <person name="Meng A."/>
            <person name="Brown T."/>
            <person name="Cohen L."/>
        </authorList>
    </citation>
    <scope>NUCLEOTIDE SEQUENCE</scope>
    <source>
        <strain evidence="1">CCMP1320</strain>
    </source>
</reference>
<protein>
    <submittedName>
        <fullName evidence="1">Uncharacterized protein</fullName>
    </submittedName>
</protein>
<evidence type="ECO:0000313" key="1">
    <source>
        <dbReference type="EMBL" id="CAE0494839.1"/>
    </source>
</evidence>
<proteinExistence type="predicted"/>
<sequence>MLITHGFFTNLCTKHISCHYTTPLYTTSASAQACTSFPLLSRLHSIPCPMFPLPYLARQRVAYLALAFPCVVLPDQLLAPEWPLARSAAKVLCQLQRPALATAQVATCRLMGCLHGACRTDGAGS</sequence>
<name>A0A7S3QVV9_DUNTE</name>
<dbReference type="EMBL" id="HBIP01016887">
    <property type="protein sequence ID" value="CAE0494839.1"/>
    <property type="molecule type" value="Transcribed_RNA"/>
</dbReference>
<accession>A0A7S3QVV9</accession>
<organism evidence="1">
    <name type="scientific">Dunaliella tertiolecta</name>
    <name type="common">Green alga</name>
    <dbReference type="NCBI Taxonomy" id="3047"/>
    <lineage>
        <taxon>Eukaryota</taxon>
        <taxon>Viridiplantae</taxon>
        <taxon>Chlorophyta</taxon>
        <taxon>core chlorophytes</taxon>
        <taxon>Chlorophyceae</taxon>
        <taxon>CS clade</taxon>
        <taxon>Chlamydomonadales</taxon>
        <taxon>Dunaliellaceae</taxon>
        <taxon>Dunaliella</taxon>
    </lineage>
</organism>
<dbReference type="AlphaFoldDB" id="A0A7S3QVV9"/>
<gene>
    <name evidence="1" type="ORF">DTER00134_LOCUS9912</name>
</gene>